<reference evidence="1 2" key="1">
    <citation type="submission" date="2016-10" db="EMBL/GenBank/DDBJ databases">
        <authorList>
            <person name="de Groot N.N."/>
        </authorList>
    </citation>
    <scope>NUCLEOTIDE SEQUENCE [LARGE SCALE GENOMIC DNA]</scope>
    <source>
        <strain evidence="1 2">DSM 2179</strain>
    </source>
</reference>
<name>A0A1H6XCM7_9FIRM</name>
<keyword evidence="2" id="KW-1185">Reference proteome</keyword>
<dbReference type="EMBL" id="FNZK01000004">
    <property type="protein sequence ID" value="SEJ22630.1"/>
    <property type="molecule type" value="Genomic_DNA"/>
</dbReference>
<dbReference type="STRING" id="84035.SAMN05660742_104231"/>
<protein>
    <submittedName>
        <fullName evidence="1">Uncharacterized protein</fullName>
    </submittedName>
</protein>
<organism evidence="1 2">
    <name type="scientific">Propionispira arboris</name>
    <dbReference type="NCBI Taxonomy" id="84035"/>
    <lineage>
        <taxon>Bacteria</taxon>
        <taxon>Bacillati</taxon>
        <taxon>Bacillota</taxon>
        <taxon>Negativicutes</taxon>
        <taxon>Selenomonadales</taxon>
        <taxon>Selenomonadaceae</taxon>
        <taxon>Propionispira</taxon>
    </lineage>
</organism>
<gene>
    <name evidence="1" type="ORF">SAMN05660742_104231</name>
</gene>
<evidence type="ECO:0000313" key="1">
    <source>
        <dbReference type="EMBL" id="SEJ22630.1"/>
    </source>
</evidence>
<proteinExistence type="predicted"/>
<accession>A0A1H6XCM7</accession>
<dbReference type="AlphaFoldDB" id="A0A1H6XCM7"/>
<evidence type="ECO:0000313" key="2">
    <source>
        <dbReference type="Proteomes" id="UP000199662"/>
    </source>
</evidence>
<dbReference type="Proteomes" id="UP000199662">
    <property type="component" value="Unassembled WGS sequence"/>
</dbReference>
<sequence length="89" mass="9968">MSKGFFSGIIAEVKNLFAESKQVKITKIEAEPSELVEVISVDEELAAVFTAAIMAYGYNDFKIKAVKPVVNKRWKELAQTESGKQPFKR</sequence>
<dbReference type="RefSeq" id="WP_143063142.1">
    <property type="nucleotide sequence ID" value="NZ_FNZK01000004.1"/>
</dbReference>